<protein>
    <submittedName>
        <fullName evidence="3">Uncharacterized protein</fullName>
    </submittedName>
</protein>
<evidence type="ECO:0000256" key="2">
    <source>
        <dbReference type="SAM" id="Phobius"/>
    </source>
</evidence>
<gene>
    <name evidence="3" type="ORF">EV645_6522</name>
</gene>
<evidence type="ECO:0000313" key="4">
    <source>
        <dbReference type="Proteomes" id="UP000292027"/>
    </source>
</evidence>
<organism evidence="3 4">
    <name type="scientific">Kribbella rubisoli</name>
    <dbReference type="NCBI Taxonomy" id="3075929"/>
    <lineage>
        <taxon>Bacteria</taxon>
        <taxon>Bacillati</taxon>
        <taxon>Actinomycetota</taxon>
        <taxon>Actinomycetes</taxon>
        <taxon>Propionibacteriales</taxon>
        <taxon>Kribbellaceae</taxon>
        <taxon>Kribbella</taxon>
    </lineage>
</organism>
<dbReference type="OrthoDB" id="136948at2"/>
<feature type="region of interest" description="Disordered" evidence="1">
    <location>
        <begin position="360"/>
        <end position="379"/>
    </location>
</feature>
<dbReference type="RefSeq" id="WP_130447808.1">
    <property type="nucleotide sequence ID" value="NZ_SHKR01000015.1"/>
</dbReference>
<feature type="transmembrane region" description="Helical" evidence="2">
    <location>
        <begin position="395"/>
        <end position="422"/>
    </location>
</feature>
<dbReference type="Proteomes" id="UP000292027">
    <property type="component" value="Unassembled WGS sequence"/>
</dbReference>
<comment type="caution">
    <text evidence="3">The sequence shown here is derived from an EMBL/GenBank/DDBJ whole genome shotgun (WGS) entry which is preliminary data.</text>
</comment>
<dbReference type="EMBL" id="SHKR01000015">
    <property type="protein sequence ID" value="RZU11356.1"/>
    <property type="molecule type" value="Genomic_DNA"/>
</dbReference>
<name>A0A4V2FWV9_9ACTN</name>
<keyword evidence="2" id="KW-1133">Transmembrane helix</keyword>
<dbReference type="AlphaFoldDB" id="A0A4V2FWV9"/>
<evidence type="ECO:0000313" key="3">
    <source>
        <dbReference type="EMBL" id="RZU11356.1"/>
    </source>
</evidence>
<keyword evidence="2" id="KW-0472">Membrane</keyword>
<accession>A0A4V2FWV9</accession>
<reference evidence="3 4" key="1">
    <citation type="journal article" date="2015" name="Stand. Genomic Sci.">
        <title>Genomic Encyclopedia of Bacterial and Archaeal Type Strains, Phase III: the genomes of soil and plant-associated and newly described type strains.</title>
        <authorList>
            <person name="Whitman W.B."/>
            <person name="Woyke T."/>
            <person name="Klenk H.P."/>
            <person name="Zhou Y."/>
            <person name="Lilburn T.G."/>
            <person name="Beck B.J."/>
            <person name="De Vos P."/>
            <person name="Vandamme P."/>
            <person name="Eisen J.A."/>
            <person name="Garrity G."/>
            <person name="Hugenholtz P."/>
            <person name="Kyrpides N.C."/>
        </authorList>
    </citation>
    <scope>NUCLEOTIDE SEQUENCE [LARGE SCALE GENOMIC DNA]</scope>
    <source>
        <strain evidence="3 4">VKM Ac-2540</strain>
    </source>
</reference>
<evidence type="ECO:0000256" key="1">
    <source>
        <dbReference type="SAM" id="MobiDB-lite"/>
    </source>
</evidence>
<sequence>MSTLTQPAAVTALPLAGHHPLALRTPWYQCERLRIDRFDPVAVKPTIQMYDTADLVQRMIADPRDSLVFGAEDEWTVTVSRPLSEQKAGTGRMRFASHSFVRMGTRKLFQPSHDRFYAVVVEVFCDHDGLPRPNPADEFTMAFAVRRQTTSTRLTERQVRRMARDVLRSRTVAHAPVPELSPAVLLPPGKQAWMTNRLGGQGWVDVDRDGRPLPDRPITAAERLDLEDALAEVLVPMWRIPTSSALCDAARTRSLWFGVVPTYSGDHGTAFDHAIPVRGTVGQPRYDDLATYEIVCRALRPAPEPCPPDIYWSAPSEPYRLAAFFDPEGTKNHKVSISMPDFRALAARAGQPSTGGVAITSPPASQLSFDPDNGSPSGGTVGGTVAQTCTFALELFAIVGFFVFSLFLPVVVLVFQLWWLLLLKVCLPPSAQAMNVLRDHFDTDGGTLATLATAKDGTKTAAARDTLDSLLGFRGTARIARPESRFEPANARTLIDALGPQEDDAKALVSESKPPDPLCSDPDGRR</sequence>
<proteinExistence type="predicted"/>
<keyword evidence="2" id="KW-0812">Transmembrane</keyword>
<keyword evidence="4" id="KW-1185">Reference proteome</keyword>
<feature type="region of interest" description="Disordered" evidence="1">
    <location>
        <begin position="503"/>
        <end position="526"/>
    </location>
</feature>